<reference evidence="1" key="1">
    <citation type="journal article" date="2021" name="Proc. Natl. Acad. Sci. U.S.A.">
        <title>A Catalog of Tens of Thousands of Viruses from Human Metagenomes Reveals Hidden Associations with Chronic Diseases.</title>
        <authorList>
            <person name="Tisza M.J."/>
            <person name="Buck C.B."/>
        </authorList>
    </citation>
    <scope>NUCLEOTIDE SEQUENCE</scope>
    <source>
        <strain evidence="1">Ctj3P51</strain>
    </source>
</reference>
<organism evidence="1">
    <name type="scientific">Myoviridae sp. ctj3P51</name>
    <dbReference type="NCBI Taxonomy" id="2826687"/>
    <lineage>
        <taxon>Viruses</taxon>
        <taxon>Duplodnaviria</taxon>
        <taxon>Heunggongvirae</taxon>
        <taxon>Uroviricota</taxon>
        <taxon>Caudoviricetes</taxon>
    </lineage>
</organism>
<protein>
    <submittedName>
        <fullName evidence="1">Uncharacterized protein</fullName>
    </submittedName>
</protein>
<name>A0A8S5NP56_9CAUD</name>
<accession>A0A8S5NP56</accession>
<dbReference type="EMBL" id="BK015217">
    <property type="protein sequence ID" value="DAD96497.1"/>
    <property type="molecule type" value="Genomic_DNA"/>
</dbReference>
<evidence type="ECO:0000313" key="1">
    <source>
        <dbReference type="EMBL" id="DAD96497.1"/>
    </source>
</evidence>
<proteinExistence type="predicted"/>
<sequence length="45" mass="5181">MELLTAEWILDAIKIVASRKFDKLEAYGIKVYRAGNIIRIDIKDS</sequence>